<gene>
    <name evidence="2" type="ORF">STAS_30043</name>
</gene>
<organism evidence="2 3">
    <name type="scientific">Striga asiatica</name>
    <name type="common">Asiatic witchweed</name>
    <name type="synonym">Buchnera asiatica</name>
    <dbReference type="NCBI Taxonomy" id="4170"/>
    <lineage>
        <taxon>Eukaryota</taxon>
        <taxon>Viridiplantae</taxon>
        <taxon>Streptophyta</taxon>
        <taxon>Embryophyta</taxon>
        <taxon>Tracheophyta</taxon>
        <taxon>Spermatophyta</taxon>
        <taxon>Magnoliopsida</taxon>
        <taxon>eudicotyledons</taxon>
        <taxon>Gunneridae</taxon>
        <taxon>Pentapetalae</taxon>
        <taxon>asterids</taxon>
        <taxon>lamiids</taxon>
        <taxon>Lamiales</taxon>
        <taxon>Orobanchaceae</taxon>
        <taxon>Buchnereae</taxon>
        <taxon>Striga</taxon>
    </lineage>
</organism>
<evidence type="ECO:0000256" key="1">
    <source>
        <dbReference type="SAM" id="MobiDB-lite"/>
    </source>
</evidence>
<evidence type="ECO:0000313" key="3">
    <source>
        <dbReference type="Proteomes" id="UP000325081"/>
    </source>
</evidence>
<feature type="region of interest" description="Disordered" evidence="1">
    <location>
        <begin position="124"/>
        <end position="150"/>
    </location>
</feature>
<name>A0A5A7R5N8_STRAF</name>
<proteinExistence type="predicted"/>
<dbReference type="AlphaFoldDB" id="A0A5A7R5N8"/>
<feature type="compositionally biased region" description="Basic and acidic residues" evidence="1">
    <location>
        <begin position="67"/>
        <end position="78"/>
    </location>
</feature>
<protein>
    <submittedName>
        <fullName evidence="2">RNA polymerase sigma factor RpoD</fullName>
    </submittedName>
</protein>
<evidence type="ECO:0000313" key="2">
    <source>
        <dbReference type="EMBL" id="GER52580.1"/>
    </source>
</evidence>
<dbReference type="EMBL" id="BKCP01010403">
    <property type="protein sequence ID" value="GER52580.1"/>
    <property type="molecule type" value="Genomic_DNA"/>
</dbReference>
<reference evidence="3" key="1">
    <citation type="journal article" date="2019" name="Curr. Biol.">
        <title>Genome Sequence of Striga asiatica Provides Insight into the Evolution of Plant Parasitism.</title>
        <authorList>
            <person name="Yoshida S."/>
            <person name="Kim S."/>
            <person name="Wafula E.K."/>
            <person name="Tanskanen J."/>
            <person name="Kim Y.M."/>
            <person name="Honaas L."/>
            <person name="Yang Z."/>
            <person name="Spallek T."/>
            <person name="Conn C.E."/>
            <person name="Ichihashi Y."/>
            <person name="Cheong K."/>
            <person name="Cui S."/>
            <person name="Der J.P."/>
            <person name="Gundlach H."/>
            <person name="Jiao Y."/>
            <person name="Hori C."/>
            <person name="Ishida J.K."/>
            <person name="Kasahara H."/>
            <person name="Kiba T."/>
            <person name="Kim M.S."/>
            <person name="Koo N."/>
            <person name="Laohavisit A."/>
            <person name="Lee Y.H."/>
            <person name="Lumba S."/>
            <person name="McCourt P."/>
            <person name="Mortimer J.C."/>
            <person name="Mutuku J.M."/>
            <person name="Nomura T."/>
            <person name="Sasaki-Sekimoto Y."/>
            <person name="Seto Y."/>
            <person name="Wang Y."/>
            <person name="Wakatake T."/>
            <person name="Sakakibara H."/>
            <person name="Demura T."/>
            <person name="Yamaguchi S."/>
            <person name="Yoneyama K."/>
            <person name="Manabe R.I."/>
            <person name="Nelson D.C."/>
            <person name="Schulman A.H."/>
            <person name="Timko M.P."/>
            <person name="dePamphilis C.W."/>
            <person name="Choi D."/>
            <person name="Shirasu K."/>
        </authorList>
    </citation>
    <scope>NUCLEOTIDE SEQUENCE [LARGE SCALE GENOMIC DNA]</scope>
    <source>
        <strain evidence="3">cv. UVA1</strain>
    </source>
</reference>
<accession>A0A5A7R5N8</accession>
<comment type="caution">
    <text evidence="2">The sequence shown here is derived from an EMBL/GenBank/DDBJ whole genome shotgun (WGS) entry which is preliminary data.</text>
</comment>
<keyword evidence="3" id="KW-1185">Reference proteome</keyword>
<sequence length="150" mass="17249">MNPRDIIISQPLISINTISKGHRFRPSHSSDSQSKESIPKRKSRKAFPRLAAPSAKDKRQLSHVRNPIRENSRDHSSRYAELVLDSQKPRQENVYRKRKGRQITDDHVLALCLQIHLAAEGHDKRVDNGYEPQPDSSRHVSNRLVLSESF</sequence>
<dbReference type="Proteomes" id="UP000325081">
    <property type="component" value="Unassembled WGS sequence"/>
</dbReference>
<feature type="region of interest" description="Disordered" evidence="1">
    <location>
        <begin position="21"/>
        <end position="101"/>
    </location>
</feature>